<dbReference type="EMBL" id="CP133148">
    <property type="protein sequence ID" value="WVT04482.1"/>
    <property type="molecule type" value="Genomic_DNA"/>
</dbReference>
<reference evidence="1" key="1">
    <citation type="submission" date="2023-08" db="EMBL/GenBank/DDBJ databases">
        <title>Complete genome sequence of Sinorhizobium chiapanecum ITTG S70 isolated from Acaciella angustissima nodules in Chiapas-Mexico.</title>
        <authorList>
            <person name="Rincon-Rosales R."/>
            <person name="Rogel M.A."/>
            <person name="Rincon-Medina C.I."/>
            <person name="Guerrero G."/>
            <person name="Manzano-Gomez L.A."/>
            <person name="Lopez-Lopez A."/>
            <person name="Rincon Molina F.A."/>
            <person name="Martinez-Romero E."/>
        </authorList>
    </citation>
    <scope>NUCLEOTIDE SEQUENCE</scope>
    <source>
        <strain evidence="1">ITTG S70</strain>
    </source>
</reference>
<sequence>MKRGDARWLATTGTRCPKLLQTATMTMEAFARKYRLDDDEANRLEEEFGAAAPELVLLKAARRNGLPEE</sequence>
<organism evidence="1 2">
    <name type="scientific">Sinorhizobium chiapasense</name>
    <dbReference type="NCBI Taxonomy" id="501572"/>
    <lineage>
        <taxon>Bacteria</taxon>
        <taxon>Pseudomonadati</taxon>
        <taxon>Pseudomonadota</taxon>
        <taxon>Alphaproteobacteria</taxon>
        <taxon>Hyphomicrobiales</taxon>
        <taxon>Rhizobiaceae</taxon>
        <taxon>Sinorhizobium/Ensifer group</taxon>
        <taxon>Sinorhizobium</taxon>
    </lineage>
</organism>
<evidence type="ECO:0000313" key="1">
    <source>
        <dbReference type="EMBL" id="WVT04482.1"/>
    </source>
</evidence>
<gene>
    <name evidence="1" type="ORF">RB548_03440</name>
</gene>
<dbReference type="Proteomes" id="UP001432360">
    <property type="component" value="Chromosome"/>
</dbReference>
<keyword evidence="2" id="KW-1185">Reference proteome</keyword>
<protein>
    <submittedName>
        <fullName evidence="1">Uncharacterized protein</fullName>
    </submittedName>
</protein>
<accession>A0ABZ2BEF9</accession>
<proteinExistence type="predicted"/>
<evidence type="ECO:0000313" key="2">
    <source>
        <dbReference type="Proteomes" id="UP001432360"/>
    </source>
</evidence>
<name>A0ABZ2BEF9_9HYPH</name>